<dbReference type="PANTHER" id="PTHR10778">
    <property type="entry name" value="SOLUTE CARRIER FAMILY 35 MEMBER B"/>
    <property type="match status" value="1"/>
</dbReference>
<evidence type="ECO:0000313" key="10">
    <source>
        <dbReference type="Proteomes" id="UP000001876"/>
    </source>
</evidence>
<proteinExistence type="inferred from homology"/>
<evidence type="ECO:0000256" key="3">
    <source>
        <dbReference type="ARBA" id="ARBA00022448"/>
    </source>
</evidence>
<feature type="region of interest" description="Disordered" evidence="7">
    <location>
        <begin position="1"/>
        <end position="61"/>
    </location>
</feature>
<feature type="compositionally biased region" description="Basic and acidic residues" evidence="7">
    <location>
        <begin position="464"/>
        <end position="473"/>
    </location>
</feature>
<organism evidence="10">
    <name type="scientific">Micromonas pusilla (strain CCMP1545)</name>
    <name type="common">Picoplanktonic green alga</name>
    <dbReference type="NCBI Taxonomy" id="564608"/>
    <lineage>
        <taxon>Eukaryota</taxon>
        <taxon>Viridiplantae</taxon>
        <taxon>Chlorophyta</taxon>
        <taxon>Mamiellophyceae</taxon>
        <taxon>Mamiellales</taxon>
        <taxon>Mamiellaceae</taxon>
        <taxon>Micromonas</taxon>
    </lineage>
</organism>
<evidence type="ECO:0000256" key="5">
    <source>
        <dbReference type="ARBA" id="ARBA00022989"/>
    </source>
</evidence>
<feature type="transmembrane region" description="Helical" evidence="8">
    <location>
        <begin position="194"/>
        <end position="213"/>
    </location>
</feature>
<protein>
    <submittedName>
        <fullName evidence="9">Predicted protein</fullName>
    </submittedName>
</protein>
<comment type="similarity">
    <text evidence="2">Belongs to the nucleotide-sugar transporter family. UDP-galactose:UMP antiporter (TC 2.A.7.11) subfamily.</text>
</comment>
<dbReference type="GO" id="GO:0000139">
    <property type="term" value="C:Golgi membrane"/>
    <property type="evidence" value="ECO:0007669"/>
    <property type="project" value="TreeGrafter"/>
</dbReference>
<dbReference type="eggNOG" id="KOG1581">
    <property type="taxonomic scope" value="Eukaryota"/>
</dbReference>
<feature type="region of interest" description="Disordered" evidence="7">
    <location>
        <begin position="459"/>
        <end position="487"/>
    </location>
</feature>
<feature type="transmembrane region" description="Helical" evidence="8">
    <location>
        <begin position="141"/>
        <end position="162"/>
    </location>
</feature>
<dbReference type="OrthoDB" id="1601at2759"/>
<keyword evidence="3" id="KW-0813">Transport</keyword>
<evidence type="ECO:0000313" key="9">
    <source>
        <dbReference type="EMBL" id="EEH54103.1"/>
    </source>
</evidence>
<dbReference type="PANTHER" id="PTHR10778:SF13">
    <property type="entry name" value="ADENOSINE 3'-PHOSPHO 5'-PHOSPHOSULFATE TRANSPORTER 1"/>
    <property type="match status" value="1"/>
</dbReference>
<feature type="transmembrane region" description="Helical" evidence="8">
    <location>
        <begin position="305"/>
        <end position="325"/>
    </location>
</feature>
<feature type="transmembrane region" description="Helical" evidence="8">
    <location>
        <begin position="379"/>
        <end position="403"/>
    </location>
</feature>
<dbReference type="KEGG" id="mpp:MICPUCDRAFT_51188"/>
<keyword evidence="5 8" id="KW-1133">Transmembrane helix</keyword>
<accession>C1N0X9</accession>
<keyword evidence="10" id="KW-1185">Reference proteome</keyword>
<evidence type="ECO:0000256" key="1">
    <source>
        <dbReference type="ARBA" id="ARBA00004141"/>
    </source>
</evidence>
<feature type="transmembrane region" description="Helical" evidence="8">
    <location>
        <begin position="282"/>
        <end position="299"/>
    </location>
</feature>
<feature type="transmembrane region" description="Helical" evidence="8">
    <location>
        <begin position="68"/>
        <end position="87"/>
    </location>
</feature>
<dbReference type="GeneID" id="9687152"/>
<dbReference type="GO" id="GO:0005789">
    <property type="term" value="C:endoplasmic reticulum membrane"/>
    <property type="evidence" value="ECO:0007669"/>
    <property type="project" value="TreeGrafter"/>
</dbReference>
<gene>
    <name evidence="9" type="ORF">MICPUCDRAFT_51188</name>
</gene>
<evidence type="ECO:0000256" key="4">
    <source>
        <dbReference type="ARBA" id="ARBA00022692"/>
    </source>
</evidence>
<feature type="transmembrane region" description="Helical" evidence="8">
    <location>
        <begin position="337"/>
        <end position="356"/>
    </location>
</feature>
<dbReference type="InterPro" id="IPR013657">
    <property type="entry name" value="SCL35B1-4/HUT1"/>
</dbReference>
<evidence type="ECO:0000256" key="6">
    <source>
        <dbReference type="ARBA" id="ARBA00023136"/>
    </source>
</evidence>
<dbReference type="Pfam" id="PF08449">
    <property type="entry name" value="UAA"/>
    <property type="match status" value="2"/>
</dbReference>
<evidence type="ECO:0000256" key="8">
    <source>
        <dbReference type="SAM" id="Phobius"/>
    </source>
</evidence>
<keyword evidence="6 8" id="KW-0472">Membrane</keyword>
<evidence type="ECO:0000256" key="2">
    <source>
        <dbReference type="ARBA" id="ARBA00008349"/>
    </source>
</evidence>
<dbReference type="EMBL" id="GG663744">
    <property type="protein sequence ID" value="EEH54103.1"/>
    <property type="molecule type" value="Genomic_DNA"/>
</dbReference>
<name>C1N0X9_MICPC</name>
<comment type="subcellular location">
    <subcellularLocation>
        <location evidence="1">Membrane</location>
        <topology evidence="1">Multi-pass membrane protein</topology>
    </subcellularLocation>
</comment>
<sequence length="487" mass="50854">MFARRATRGESPVAGVDDDLGGSPRQIASGGLGGVLADETASSSGPGPSSVRAAPPAATASPDRRTPLNFVICVGGVIASLSAYGVLQERLMTQPYDGENGPETFTHSVFLVLVNRVATVVVAGCGLALTGGSFAAGSRQLLVAYAVVACSNWTTTVCQYEVLKYLSFAASTLTKCAKILPVMAWGRVVLRKRYGSADVAVAVAVTFGCFLFAMDRGVLRTSPTVGGATKKHDDAFAAFDDGNGGKGNRRGGGAREDVVVKAADAHESAKAIAKARRAKTRAAAAASAAAIAASGAASAKDDEMIVTGAVIMLVYLACDGFTSTTQQWLFRRHATPVLSQIFFTTCFACVFSFAWLSSTSQLGEAIGFVTRHPRALQDVFVLAVSACAAQFAINYTIYCFGAVTLASVMTFRQFLAVVLSCFAFGTPLTGAQWFALVLILAPVMKRIDSGAIGRYFAPESDGGGTKREKDVEGGRGASWSAPRAFFR</sequence>
<dbReference type="AlphaFoldDB" id="C1N0X9"/>
<dbReference type="Proteomes" id="UP000001876">
    <property type="component" value="Unassembled WGS sequence"/>
</dbReference>
<dbReference type="RefSeq" id="XP_003061473.1">
    <property type="nucleotide sequence ID" value="XM_003061427.1"/>
</dbReference>
<keyword evidence="4 8" id="KW-0812">Transmembrane</keyword>
<feature type="transmembrane region" description="Helical" evidence="8">
    <location>
        <begin position="415"/>
        <end position="441"/>
    </location>
</feature>
<reference evidence="9 10" key="1">
    <citation type="journal article" date="2009" name="Science">
        <title>Green evolution and dynamic adaptations revealed by genomes of the marine picoeukaryotes Micromonas.</title>
        <authorList>
            <person name="Worden A.Z."/>
            <person name="Lee J.H."/>
            <person name="Mock T."/>
            <person name="Rouze P."/>
            <person name="Simmons M.P."/>
            <person name="Aerts A.L."/>
            <person name="Allen A.E."/>
            <person name="Cuvelier M.L."/>
            <person name="Derelle E."/>
            <person name="Everett M.V."/>
            <person name="Foulon E."/>
            <person name="Grimwood J."/>
            <person name="Gundlach H."/>
            <person name="Henrissat B."/>
            <person name="Napoli C."/>
            <person name="McDonald S.M."/>
            <person name="Parker M.S."/>
            <person name="Rombauts S."/>
            <person name="Salamov A."/>
            <person name="Von Dassow P."/>
            <person name="Badger J.H."/>
            <person name="Coutinho P.M."/>
            <person name="Demir E."/>
            <person name="Dubchak I."/>
            <person name="Gentemann C."/>
            <person name="Eikrem W."/>
            <person name="Gready J.E."/>
            <person name="John U."/>
            <person name="Lanier W."/>
            <person name="Lindquist E.A."/>
            <person name="Lucas S."/>
            <person name="Mayer K.F."/>
            <person name="Moreau H."/>
            <person name="Not F."/>
            <person name="Otillar R."/>
            <person name="Panaud O."/>
            <person name="Pangilinan J."/>
            <person name="Paulsen I."/>
            <person name="Piegu B."/>
            <person name="Poliakov A."/>
            <person name="Robbens S."/>
            <person name="Schmutz J."/>
            <person name="Toulza E."/>
            <person name="Wyss T."/>
            <person name="Zelensky A."/>
            <person name="Zhou K."/>
            <person name="Armbrust E.V."/>
            <person name="Bhattacharya D."/>
            <person name="Goodenough U.W."/>
            <person name="Van de Peer Y."/>
            <person name="Grigoriev I.V."/>
        </authorList>
    </citation>
    <scope>NUCLEOTIDE SEQUENCE [LARGE SCALE GENOMIC DNA]</scope>
    <source>
        <strain evidence="9 10">CCMP1545</strain>
    </source>
</reference>
<dbReference type="GO" id="GO:0046964">
    <property type="term" value="F:3'-phosphoadenosine 5'-phosphosulfate transmembrane transporter activity"/>
    <property type="evidence" value="ECO:0007669"/>
    <property type="project" value="TreeGrafter"/>
</dbReference>
<evidence type="ECO:0000256" key="7">
    <source>
        <dbReference type="SAM" id="MobiDB-lite"/>
    </source>
</evidence>
<feature type="transmembrane region" description="Helical" evidence="8">
    <location>
        <begin position="107"/>
        <end position="129"/>
    </location>
</feature>